<dbReference type="GO" id="GO:0003677">
    <property type="term" value="F:DNA binding"/>
    <property type="evidence" value="ECO:0007669"/>
    <property type="project" value="UniProtKB-KW"/>
</dbReference>
<dbReference type="PANTHER" id="PTHR30363">
    <property type="entry name" value="HTH-TYPE TRANSCRIPTIONAL REGULATOR SRLR-RELATED"/>
    <property type="match status" value="1"/>
</dbReference>
<dbReference type="Pfam" id="PF08220">
    <property type="entry name" value="HTH_DeoR"/>
    <property type="match status" value="1"/>
</dbReference>
<keyword evidence="3 6" id="KW-0238">DNA-binding</keyword>
<evidence type="ECO:0000313" key="6">
    <source>
        <dbReference type="EMBL" id="MFC3105330.1"/>
    </source>
</evidence>
<feature type="domain" description="HTH deoR-type" evidence="5">
    <location>
        <begin position="10"/>
        <end position="65"/>
    </location>
</feature>
<dbReference type="InterPro" id="IPR036388">
    <property type="entry name" value="WH-like_DNA-bd_sf"/>
</dbReference>
<dbReference type="SUPFAM" id="SSF100950">
    <property type="entry name" value="NagB/RpiA/CoA transferase-like"/>
    <property type="match status" value="1"/>
</dbReference>
<evidence type="ECO:0000256" key="3">
    <source>
        <dbReference type="ARBA" id="ARBA00023125"/>
    </source>
</evidence>
<protein>
    <submittedName>
        <fullName evidence="6">DeoR/GlpR family DNA-binding transcription regulator</fullName>
    </submittedName>
</protein>
<gene>
    <name evidence="6" type="ORF">ACFOSU_15720</name>
</gene>
<dbReference type="SMART" id="SM01134">
    <property type="entry name" value="DeoRC"/>
    <property type="match status" value="1"/>
</dbReference>
<evidence type="ECO:0000259" key="5">
    <source>
        <dbReference type="PROSITE" id="PS51000"/>
    </source>
</evidence>
<dbReference type="InterPro" id="IPR014036">
    <property type="entry name" value="DeoR-like_C"/>
</dbReference>
<dbReference type="InterPro" id="IPR037171">
    <property type="entry name" value="NagB/RpiA_transferase-like"/>
</dbReference>
<dbReference type="Pfam" id="PF00455">
    <property type="entry name" value="DeoRC"/>
    <property type="match status" value="1"/>
</dbReference>
<reference evidence="7" key="1">
    <citation type="journal article" date="2019" name="Int. J. Syst. Evol. Microbiol.">
        <title>The Global Catalogue of Microorganisms (GCM) 10K type strain sequencing project: providing services to taxonomists for standard genome sequencing and annotation.</title>
        <authorList>
            <consortium name="The Broad Institute Genomics Platform"/>
            <consortium name="The Broad Institute Genome Sequencing Center for Infectious Disease"/>
            <person name="Wu L."/>
            <person name="Ma J."/>
        </authorList>
    </citation>
    <scope>NUCLEOTIDE SEQUENCE [LARGE SCALE GENOMIC DNA]</scope>
    <source>
        <strain evidence="7">KCTC 52640</strain>
    </source>
</reference>
<dbReference type="InterPro" id="IPR001034">
    <property type="entry name" value="DeoR_HTH"/>
</dbReference>
<dbReference type="InterPro" id="IPR018356">
    <property type="entry name" value="Tscrpt_reg_HTH_DeoR_CS"/>
</dbReference>
<dbReference type="RefSeq" id="WP_380690887.1">
    <property type="nucleotide sequence ID" value="NZ_JBHRSS010000008.1"/>
</dbReference>
<sequence>MQTHEKPVELNTRQEKMLALVRQRGFVSVEAFARHFEVTAQTIRRDINELCDAGMLRRYHGGAGLPSSVENVEYSTRQVMHLEEKRRIARALAEHIPNQASLFITLGTTPEEVAKALTGHTGLRVITNNLNVAMILSDNPSFEVILAGGVVRHRDRGITGEATIDFIRQFKVDFGIIGISGIDAQGALLDFDYHEVRVQKAIIENSRCVYLAADRSKFGRDALVRLGDMADVDTLFTDAPPPREIRSMLEDAGHAVIVADKEPA</sequence>
<dbReference type="PROSITE" id="PS00894">
    <property type="entry name" value="HTH_DEOR_1"/>
    <property type="match status" value="1"/>
</dbReference>
<organism evidence="6 7">
    <name type="scientific">Salinisphaera aquimarina</name>
    <dbReference type="NCBI Taxonomy" id="2094031"/>
    <lineage>
        <taxon>Bacteria</taxon>
        <taxon>Pseudomonadati</taxon>
        <taxon>Pseudomonadota</taxon>
        <taxon>Gammaproteobacteria</taxon>
        <taxon>Salinisphaerales</taxon>
        <taxon>Salinisphaeraceae</taxon>
        <taxon>Salinisphaera</taxon>
    </lineage>
</organism>
<dbReference type="PANTHER" id="PTHR30363:SF4">
    <property type="entry name" value="GLYCEROL-3-PHOSPHATE REGULON REPRESSOR"/>
    <property type="match status" value="1"/>
</dbReference>
<evidence type="ECO:0000256" key="2">
    <source>
        <dbReference type="ARBA" id="ARBA00023015"/>
    </source>
</evidence>
<evidence type="ECO:0000256" key="4">
    <source>
        <dbReference type="ARBA" id="ARBA00023163"/>
    </source>
</evidence>
<dbReference type="PRINTS" id="PR00037">
    <property type="entry name" value="HTHLACR"/>
</dbReference>
<dbReference type="InterPro" id="IPR036390">
    <property type="entry name" value="WH_DNA-bd_sf"/>
</dbReference>
<dbReference type="SMART" id="SM00420">
    <property type="entry name" value="HTH_DEOR"/>
    <property type="match status" value="1"/>
</dbReference>
<keyword evidence="4" id="KW-0804">Transcription</keyword>
<keyword evidence="2" id="KW-0805">Transcription regulation</keyword>
<evidence type="ECO:0000256" key="1">
    <source>
        <dbReference type="ARBA" id="ARBA00022491"/>
    </source>
</evidence>
<dbReference type="Proteomes" id="UP001595462">
    <property type="component" value="Unassembled WGS sequence"/>
</dbReference>
<name>A0ABV7EVB7_9GAMM</name>
<keyword evidence="1" id="KW-0678">Repressor</keyword>
<dbReference type="EMBL" id="JBHRSS010000008">
    <property type="protein sequence ID" value="MFC3105330.1"/>
    <property type="molecule type" value="Genomic_DNA"/>
</dbReference>
<dbReference type="Gene3D" id="1.10.10.10">
    <property type="entry name" value="Winged helix-like DNA-binding domain superfamily/Winged helix DNA-binding domain"/>
    <property type="match status" value="1"/>
</dbReference>
<dbReference type="PROSITE" id="PS51000">
    <property type="entry name" value="HTH_DEOR_2"/>
    <property type="match status" value="1"/>
</dbReference>
<dbReference type="SUPFAM" id="SSF46785">
    <property type="entry name" value="Winged helix' DNA-binding domain"/>
    <property type="match status" value="1"/>
</dbReference>
<keyword evidence="7" id="KW-1185">Reference proteome</keyword>
<dbReference type="InterPro" id="IPR050313">
    <property type="entry name" value="Carb_Metab_HTH_regulators"/>
</dbReference>
<comment type="caution">
    <text evidence="6">The sequence shown here is derived from an EMBL/GenBank/DDBJ whole genome shotgun (WGS) entry which is preliminary data.</text>
</comment>
<accession>A0ABV7EVB7</accession>
<dbReference type="Gene3D" id="3.30.750.70">
    <property type="entry name" value="4-hydroxybutyrate coenzyme like domains"/>
    <property type="match status" value="1"/>
</dbReference>
<proteinExistence type="predicted"/>
<evidence type="ECO:0000313" key="7">
    <source>
        <dbReference type="Proteomes" id="UP001595462"/>
    </source>
</evidence>